<dbReference type="Gene3D" id="1.20.58.1690">
    <property type="match status" value="1"/>
</dbReference>
<name>A0A133ZHX3_9FIRM</name>
<evidence type="ECO:0000313" key="4">
    <source>
        <dbReference type="EMBL" id="KXB55042.1"/>
    </source>
</evidence>
<feature type="compositionally biased region" description="Polar residues" evidence="1">
    <location>
        <begin position="28"/>
        <end position="38"/>
    </location>
</feature>
<sequence>MFCPKCGQQIRDGLKFCTKCGAPLMQYGNSNGSKSSDANIKKEVNNDETQPVSSRVAKDDDQTEVILKKRDNGSGYQKVYTPPEFTMPSNADNKKQKKDKQKKKKKSNPVVKIIIILLILLILGAVGTTVWFFGGFDMITESLGIETIFSSDKPDKSDKAKSDDKDDKDDKDSVKHEKPKKGGKTDTDASESSEESSTQTNMPPTVAYDSTNTQPTALASSEYIIPDSDTRVLEEKDIQGFTAEQCRLARNELYARHGRIFDDASLQSHFQACSWYHGTIPASDFSESMLNEVEIKNRDLILTYEKKMGYRQ</sequence>
<evidence type="ECO:0000259" key="3">
    <source>
        <dbReference type="SMART" id="SM01324"/>
    </source>
</evidence>
<reference evidence="5" key="1">
    <citation type="submission" date="2016-01" db="EMBL/GenBank/DDBJ databases">
        <authorList>
            <person name="Mitreva M."/>
            <person name="Pepin K.H."/>
            <person name="Mihindukulasuriya K.A."/>
            <person name="Fulton R."/>
            <person name="Fronick C."/>
            <person name="O'Laughlin M."/>
            <person name="Miner T."/>
            <person name="Herter B."/>
            <person name="Rosa B.A."/>
            <person name="Cordes M."/>
            <person name="Tomlinson C."/>
            <person name="Wollam A."/>
            <person name="Palsikar V.B."/>
            <person name="Mardis E.R."/>
            <person name="Wilson R.K."/>
        </authorList>
    </citation>
    <scope>NUCLEOTIDE SEQUENCE [LARGE SCALE GENOMIC DNA]</scope>
    <source>
        <strain evidence="5">DNF00896</strain>
    </source>
</reference>
<feature type="compositionally biased region" description="Basic and acidic residues" evidence="1">
    <location>
        <begin position="152"/>
        <end position="176"/>
    </location>
</feature>
<proteinExistence type="predicted"/>
<dbReference type="Pfam" id="PF13240">
    <property type="entry name" value="Zn_Ribbon_1"/>
    <property type="match status" value="1"/>
</dbReference>
<dbReference type="STRING" id="467210.HMPREF1866_02215"/>
<feature type="compositionally biased region" description="Basic residues" evidence="1">
    <location>
        <begin position="95"/>
        <end position="104"/>
    </location>
</feature>
<evidence type="ECO:0000256" key="1">
    <source>
        <dbReference type="SAM" id="MobiDB-lite"/>
    </source>
</evidence>
<feature type="region of interest" description="Disordered" evidence="1">
    <location>
        <begin position="149"/>
        <end position="212"/>
    </location>
</feature>
<feature type="region of interest" description="Disordered" evidence="1">
    <location>
        <begin position="28"/>
        <end position="104"/>
    </location>
</feature>
<feature type="domain" description="YARHG" evidence="3">
    <location>
        <begin position="221"/>
        <end position="306"/>
    </location>
</feature>
<feature type="compositionally biased region" description="Polar residues" evidence="1">
    <location>
        <begin position="198"/>
        <end position="212"/>
    </location>
</feature>
<keyword evidence="5" id="KW-1185">Reference proteome</keyword>
<dbReference type="Proteomes" id="UP000070394">
    <property type="component" value="Unassembled WGS sequence"/>
</dbReference>
<dbReference type="AlphaFoldDB" id="A0A133ZHX3"/>
<accession>A0A133ZHX3</accession>
<dbReference type="InterPro" id="IPR025582">
    <property type="entry name" value="YARHG_dom"/>
</dbReference>
<dbReference type="PATRIC" id="fig|467210.3.peg.2193"/>
<feature type="compositionally biased region" description="Basic and acidic residues" evidence="1">
    <location>
        <begin position="56"/>
        <end position="72"/>
    </location>
</feature>
<organism evidence="4 5">
    <name type="scientific">Lachnoanaerobaculum saburreum</name>
    <dbReference type="NCBI Taxonomy" id="467210"/>
    <lineage>
        <taxon>Bacteria</taxon>
        <taxon>Bacillati</taxon>
        <taxon>Bacillota</taxon>
        <taxon>Clostridia</taxon>
        <taxon>Lachnospirales</taxon>
        <taxon>Lachnospiraceae</taxon>
        <taxon>Lachnoanaerobaculum</taxon>
    </lineage>
</organism>
<comment type="caution">
    <text evidence="4">The sequence shown here is derived from an EMBL/GenBank/DDBJ whole genome shotgun (WGS) entry which is preliminary data.</text>
</comment>
<gene>
    <name evidence="4" type="ORF">HMPREF1866_02215</name>
</gene>
<evidence type="ECO:0000256" key="2">
    <source>
        <dbReference type="SAM" id="Phobius"/>
    </source>
</evidence>
<dbReference type="OrthoDB" id="517663at2"/>
<keyword evidence="2" id="KW-1133">Transmembrane helix</keyword>
<dbReference type="Pfam" id="PF13308">
    <property type="entry name" value="YARHG"/>
    <property type="match status" value="1"/>
</dbReference>
<protein>
    <recommendedName>
        <fullName evidence="3">YARHG domain-containing protein</fullName>
    </recommendedName>
</protein>
<dbReference type="InterPro" id="IPR026870">
    <property type="entry name" value="Zinc_ribbon_dom"/>
</dbReference>
<dbReference type="PANTHER" id="PTHR40038:SF1">
    <property type="entry name" value="MEMBRANE-ASSOCIATED PROTEIN TCAA"/>
    <property type="match status" value="1"/>
</dbReference>
<keyword evidence="2" id="KW-0812">Transmembrane</keyword>
<dbReference type="EMBL" id="LSDA01000121">
    <property type="protein sequence ID" value="KXB55042.1"/>
    <property type="molecule type" value="Genomic_DNA"/>
</dbReference>
<keyword evidence="2" id="KW-0472">Membrane</keyword>
<dbReference type="RefSeq" id="WP_060931822.1">
    <property type="nucleotide sequence ID" value="NZ_KQ959840.1"/>
</dbReference>
<feature type="transmembrane region" description="Helical" evidence="2">
    <location>
        <begin position="110"/>
        <end position="133"/>
    </location>
</feature>
<dbReference type="PANTHER" id="PTHR40038">
    <property type="entry name" value="MEMBRANE-ASSOCIATED PROTEIN TCAA"/>
    <property type="match status" value="1"/>
</dbReference>
<dbReference type="SMART" id="SM01324">
    <property type="entry name" value="YARHG"/>
    <property type="match status" value="1"/>
</dbReference>
<evidence type="ECO:0000313" key="5">
    <source>
        <dbReference type="Proteomes" id="UP000070394"/>
    </source>
</evidence>
<dbReference type="InterPro" id="IPR038434">
    <property type="entry name" value="YARHG_sf"/>
</dbReference>